<dbReference type="PROSITE" id="PS50937">
    <property type="entry name" value="HTH_MERR_2"/>
    <property type="match status" value="1"/>
</dbReference>
<sequence length="246" mass="29155">MSEKYTIKEVSELFHVPKSTLRYWESEGIIGSNRNDHNEYREYTTEDLIIIADILFYRNLNIPVKDLKNIYQKSIHENMNILYASYDRIEKQIQELKKVQTKIKKRVSAGMIYENLIHDTPTYDKPYFSSIVHIHMGKKTQNVLDYIQDQSILAFVMNPDDTIIQVYGTITDHQDDQQDILWTKQEQAQYLPCYLKLSESIVDQVTLQRSLQQVYDIKKKPGKIIANYLITDKNDDYFQAWIELLD</sequence>
<evidence type="ECO:0000259" key="6">
    <source>
        <dbReference type="PROSITE" id="PS50937"/>
    </source>
</evidence>
<dbReference type="SUPFAM" id="SSF46955">
    <property type="entry name" value="Putative DNA-binding domain"/>
    <property type="match status" value="1"/>
</dbReference>
<dbReference type="Pfam" id="PF13411">
    <property type="entry name" value="MerR_1"/>
    <property type="match status" value="1"/>
</dbReference>
<organism evidence="7 8">
    <name type="scientific">[Eubacterium] hominis</name>
    <dbReference type="NCBI Taxonomy" id="2764325"/>
    <lineage>
        <taxon>Bacteria</taxon>
        <taxon>Bacillati</taxon>
        <taxon>Bacillota</taxon>
        <taxon>Erysipelotrichia</taxon>
        <taxon>Erysipelotrichales</taxon>
        <taxon>Erysipelotrichaceae</taxon>
        <taxon>Amedibacillus</taxon>
    </lineage>
</organism>
<evidence type="ECO:0000313" key="7">
    <source>
        <dbReference type="EMBL" id="QNM13239.1"/>
    </source>
</evidence>
<evidence type="ECO:0000256" key="4">
    <source>
        <dbReference type="ARBA" id="ARBA00023163"/>
    </source>
</evidence>
<accession>A0A7G9GR07</accession>
<dbReference type="GO" id="GO:0003700">
    <property type="term" value="F:DNA-binding transcription factor activity"/>
    <property type="evidence" value="ECO:0007669"/>
    <property type="project" value="InterPro"/>
</dbReference>
<dbReference type="InterPro" id="IPR000551">
    <property type="entry name" value="MerR-type_HTH_dom"/>
</dbReference>
<dbReference type="AlphaFoldDB" id="A0A7G9GR07"/>
<evidence type="ECO:0000256" key="5">
    <source>
        <dbReference type="SAM" id="Coils"/>
    </source>
</evidence>
<dbReference type="InterPro" id="IPR009061">
    <property type="entry name" value="DNA-bd_dom_put_sf"/>
</dbReference>
<dbReference type="PANTHER" id="PTHR30204">
    <property type="entry name" value="REDOX-CYCLING DRUG-SENSING TRANSCRIPTIONAL ACTIVATOR SOXR"/>
    <property type="match status" value="1"/>
</dbReference>
<keyword evidence="5" id="KW-0175">Coiled coil</keyword>
<keyword evidence="4" id="KW-0804">Transcription</keyword>
<feature type="domain" description="HTH merR-type" evidence="6">
    <location>
        <begin position="4"/>
        <end position="73"/>
    </location>
</feature>
<dbReference type="GO" id="GO:0003677">
    <property type="term" value="F:DNA binding"/>
    <property type="evidence" value="ECO:0007669"/>
    <property type="project" value="UniProtKB-KW"/>
</dbReference>
<evidence type="ECO:0000313" key="8">
    <source>
        <dbReference type="Proteomes" id="UP000515856"/>
    </source>
</evidence>
<dbReference type="InterPro" id="IPR047057">
    <property type="entry name" value="MerR_fam"/>
</dbReference>
<keyword evidence="2" id="KW-0805">Transcription regulation</keyword>
<evidence type="ECO:0000256" key="1">
    <source>
        <dbReference type="ARBA" id="ARBA00022491"/>
    </source>
</evidence>
<dbReference type="Gene3D" id="1.10.1660.10">
    <property type="match status" value="1"/>
</dbReference>
<dbReference type="RefSeq" id="WP_158552278.1">
    <property type="nucleotide sequence ID" value="NZ_CP060636.1"/>
</dbReference>
<dbReference type="SMART" id="SM00422">
    <property type="entry name" value="HTH_MERR"/>
    <property type="match status" value="1"/>
</dbReference>
<keyword evidence="1" id="KW-0678">Repressor</keyword>
<dbReference type="EMBL" id="CP060636">
    <property type="protein sequence ID" value="QNM13239.1"/>
    <property type="molecule type" value="Genomic_DNA"/>
</dbReference>
<protein>
    <submittedName>
        <fullName evidence="7">MerR family transcriptional regulator</fullName>
    </submittedName>
</protein>
<dbReference type="KEGG" id="ehn:H9Q80_04610"/>
<dbReference type="PANTHER" id="PTHR30204:SF69">
    <property type="entry name" value="MERR-FAMILY TRANSCRIPTIONAL REGULATOR"/>
    <property type="match status" value="1"/>
</dbReference>
<reference evidence="7 8" key="1">
    <citation type="submission" date="2020-08" db="EMBL/GenBank/DDBJ databases">
        <authorList>
            <person name="Liu C."/>
            <person name="Sun Q."/>
        </authorList>
    </citation>
    <scope>NUCLEOTIDE SEQUENCE [LARGE SCALE GENOMIC DNA]</scope>
    <source>
        <strain evidence="7 8">NSJ-61</strain>
    </source>
</reference>
<proteinExistence type="predicted"/>
<name>A0A7G9GR07_9FIRM</name>
<keyword evidence="8" id="KW-1185">Reference proteome</keyword>
<evidence type="ECO:0000256" key="3">
    <source>
        <dbReference type="ARBA" id="ARBA00023125"/>
    </source>
</evidence>
<evidence type="ECO:0000256" key="2">
    <source>
        <dbReference type="ARBA" id="ARBA00023015"/>
    </source>
</evidence>
<dbReference type="CDD" id="cd00592">
    <property type="entry name" value="HTH_MerR-like"/>
    <property type="match status" value="1"/>
</dbReference>
<keyword evidence="3" id="KW-0238">DNA-binding</keyword>
<feature type="coiled-coil region" evidence="5">
    <location>
        <begin position="79"/>
        <end position="106"/>
    </location>
</feature>
<gene>
    <name evidence="7" type="ORF">H9Q80_04610</name>
</gene>
<dbReference type="Proteomes" id="UP000515856">
    <property type="component" value="Chromosome"/>
</dbReference>